<dbReference type="EMBL" id="VOHM01000015">
    <property type="protein sequence ID" value="TWT24583.1"/>
    <property type="molecule type" value="Genomic_DNA"/>
</dbReference>
<name>A0A5C5UG36_9CORY</name>
<dbReference type="Gene3D" id="1.10.150.80">
    <property type="entry name" value="HRDC domain"/>
    <property type="match status" value="2"/>
</dbReference>
<dbReference type="GO" id="GO:0003676">
    <property type="term" value="F:nucleic acid binding"/>
    <property type="evidence" value="ECO:0007669"/>
    <property type="project" value="InterPro"/>
</dbReference>
<reference evidence="2 3" key="1">
    <citation type="submission" date="2019-08" db="EMBL/GenBank/DDBJ databases">
        <authorList>
            <person name="Lei W."/>
        </authorList>
    </citation>
    <scope>NUCLEOTIDE SEQUENCE [LARGE SCALE GENOMIC DNA]</scope>
    <source>
        <strain evidence="2 3">CCUG 58627</strain>
    </source>
</reference>
<evidence type="ECO:0000313" key="2">
    <source>
        <dbReference type="EMBL" id="TWT24583.1"/>
    </source>
</evidence>
<dbReference type="InterPro" id="IPR002562">
    <property type="entry name" value="3'-5'_exonuclease_dom"/>
</dbReference>
<dbReference type="GO" id="GO:0006139">
    <property type="term" value="P:nucleobase-containing compound metabolic process"/>
    <property type="evidence" value="ECO:0007669"/>
    <property type="project" value="InterPro"/>
</dbReference>
<gene>
    <name evidence="2" type="ORF">FRX94_07855</name>
</gene>
<dbReference type="Pfam" id="PF01612">
    <property type="entry name" value="DNA_pol_A_exo1"/>
    <property type="match status" value="1"/>
</dbReference>
<dbReference type="OrthoDB" id="144122at2"/>
<protein>
    <submittedName>
        <fullName evidence="2">Ribonuclease D</fullName>
    </submittedName>
</protein>
<sequence>MPNPLRFPADGLPDVLSTPAEFAHAATRLSKGFGPVAVDTERASSFRFDDRAFLIQLRRRGVGTLLLAPEGNRKALTKHLGPVLNKLEWVIHSAPSDMPSLLALGLYPTSLVDTEKAARLAGFPQPNLARLVSDVLGLELAKGHGREDWSTTPLPKDWVIYAALDVEVLLELGEALIELLDNTQKLDWAEQEFRHILASFPPRRHHRTGDVLVTPLPTNHWRDIKGIGTLHSQQQLAIARALWRTRDRICQARDIAPNRVLRNKDLIALAQAAATTPAAAAAAIGIPSRNSKATRWSTVAAKALQQDAKSWPKPAPHNPVPFPSQKHWNEEYPQVMAFFTAARGALEAAAEELNVPLECIISMNSLRNIAWECVEVHGVCHAEVIAGVLESYSARPWQIDLIIGVLCGHPRPFDPHPGG</sequence>
<dbReference type="Gene3D" id="3.30.420.10">
    <property type="entry name" value="Ribonuclease H-like superfamily/Ribonuclease H"/>
    <property type="match status" value="1"/>
</dbReference>
<dbReference type="SUPFAM" id="SSF53098">
    <property type="entry name" value="Ribonuclease H-like"/>
    <property type="match status" value="1"/>
</dbReference>
<dbReference type="SMART" id="SM00474">
    <property type="entry name" value="35EXOc"/>
    <property type="match status" value="1"/>
</dbReference>
<dbReference type="GO" id="GO:0008408">
    <property type="term" value="F:3'-5' exonuclease activity"/>
    <property type="evidence" value="ECO:0007669"/>
    <property type="project" value="InterPro"/>
</dbReference>
<dbReference type="SUPFAM" id="SSF47819">
    <property type="entry name" value="HRDC-like"/>
    <property type="match status" value="1"/>
</dbReference>
<dbReference type="CDD" id="cd06142">
    <property type="entry name" value="RNaseD_exo"/>
    <property type="match status" value="1"/>
</dbReference>
<dbReference type="Proteomes" id="UP000320791">
    <property type="component" value="Unassembled WGS sequence"/>
</dbReference>
<dbReference type="InterPro" id="IPR051086">
    <property type="entry name" value="RNase_D-like"/>
</dbReference>
<dbReference type="PROSITE" id="PS50967">
    <property type="entry name" value="HRDC"/>
    <property type="match status" value="1"/>
</dbReference>
<keyword evidence="3" id="KW-1185">Reference proteome</keyword>
<dbReference type="GO" id="GO:0000166">
    <property type="term" value="F:nucleotide binding"/>
    <property type="evidence" value="ECO:0007669"/>
    <property type="project" value="InterPro"/>
</dbReference>
<evidence type="ECO:0000313" key="3">
    <source>
        <dbReference type="Proteomes" id="UP000320791"/>
    </source>
</evidence>
<feature type="domain" description="HRDC" evidence="1">
    <location>
        <begin position="232"/>
        <end position="314"/>
    </location>
</feature>
<dbReference type="InterPro" id="IPR036397">
    <property type="entry name" value="RNaseH_sf"/>
</dbReference>
<comment type="caution">
    <text evidence="2">The sequence shown here is derived from an EMBL/GenBank/DDBJ whole genome shotgun (WGS) entry which is preliminary data.</text>
</comment>
<dbReference type="InterPro" id="IPR012337">
    <property type="entry name" value="RNaseH-like_sf"/>
</dbReference>
<dbReference type="RefSeq" id="WP_146324574.1">
    <property type="nucleotide sequence ID" value="NZ_BAABLR010000020.1"/>
</dbReference>
<dbReference type="Pfam" id="PF18305">
    <property type="entry name" value="DNA_pol_A_exoN"/>
    <property type="match status" value="1"/>
</dbReference>
<dbReference type="InterPro" id="IPR041605">
    <property type="entry name" value="Exo_C"/>
</dbReference>
<dbReference type="PANTHER" id="PTHR47649:SF1">
    <property type="entry name" value="RIBONUCLEASE D"/>
    <property type="match status" value="1"/>
</dbReference>
<dbReference type="AlphaFoldDB" id="A0A5C5UG36"/>
<dbReference type="InterPro" id="IPR010997">
    <property type="entry name" value="HRDC-like_sf"/>
</dbReference>
<dbReference type="PANTHER" id="PTHR47649">
    <property type="entry name" value="RIBONUCLEASE D"/>
    <property type="match status" value="1"/>
</dbReference>
<proteinExistence type="predicted"/>
<evidence type="ECO:0000259" key="1">
    <source>
        <dbReference type="PROSITE" id="PS50967"/>
    </source>
</evidence>
<accession>A0A5C5UG36</accession>
<dbReference type="InterPro" id="IPR044876">
    <property type="entry name" value="HRDC_dom_sf"/>
</dbReference>
<organism evidence="2 3">
    <name type="scientific">Corynebacterium canis</name>
    <dbReference type="NCBI Taxonomy" id="679663"/>
    <lineage>
        <taxon>Bacteria</taxon>
        <taxon>Bacillati</taxon>
        <taxon>Actinomycetota</taxon>
        <taxon>Actinomycetes</taxon>
        <taxon>Mycobacteriales</taxon>
        <taxon>Corynebacteriaceae</taxon>
        <taxon>Corynebacterium</taxon>
    </lineage>
</organism>
<dbReference type="Pfam" id="PF00570">
    <property type="entry name" value="HRDC"/>
    <property type="match status" value="1"/>
</dbReference>
<dbReference type="InterPro" id="IPR002121">
    <property type="entry name" value="HRDC_dom"/>
</dbReference>